<keyword evidence="1" id="KW-0472">Membrane</keyword>
<evidence type="ECO:0000313" key="3">
    <source>
        <dbReference type="Proteomes" id="UP000242474"/>
    </source>
</evidence>
<dbReference type="OrthoDB" id="2104804at2759"/>
<sequence>MATNKYQVCVPPQRCYKSMLMAIMCILVLGSLYTTSKQLTGISWISRREAAVVDTACTDVCSKHTADLSALNPNNSVAYIAGGKDMDNGIEPGQCVCVRVAFPLILADSSNASRAIYTPVDGWPVDSLMVDLVMQESSDRLYRNARVTISVSMWPIPDHGSEIKENGLRVYEGAVQLFDPGVYKVDARIEYRDAQWNAEPGQLTVPYEELAITTATLDHNRKLNNKVRVRRNTHHPTYLAQHQRLPLCTSGAADGRWIPMQNLPLHWSEQQYVFPAEDGRVWLPYNCRLRRISHAEFAYHMSTAYPSVHWYGDSNSRRTLRPFIMGGQWCHKPGTHSRIDCLCNDAPKDLFPDDWYHNIPVPHWYRVHGLGVNASEIYADLQSLAPRSTDSQPITSPDRWSGNKLGPAYVPPGFESRTDYFDLYYLFTRGTLDMYGSYWRRDITTERVRTLPRASVVVFQMITWDVAFGSFAHFQREVHELVQRLEMVYPDTEIIYRSGPYWCCRSADDTERKYSRMRFLAFDAYARRVFQRQLRARVWDVTLTRALSRSTLTTKF</sequence>
<protein>
    <submittedName>
        <fullName evidence="2">Uncharacterized protein</fullName>
    </submittedName>
</protein>
<gene>
    <name evidence="2" type="ORF">COEREDRAFT_88941</name>
</gene>
<keyword evidence="3" id="KW-1185">Reference proteome</keyword>
<accession>A0A2G5B528</accession>
<evidence type="ECO:0000256" key="1">
    <source>
        <dbReference type="SAM" id="Phobius"/>
    </source>
</evidence>
<dbReference type="EMBL" id="KZ303521">
    <property type="protein sequence ID" value="PIA14101.1"/>
    <property type="molecule type" value="Genomic_DNA"/>
</dbReference>
<evidence type="ECO:0000313" key="2">
    <source>
        <dbReference type="EMBL" id="PIA14101.1"/>
    </source>
</evidence>
<feature type="transmembrane region" description="Helical" evidence="1">
    <location>
        <begin position="15"/>
        <end position="33"/>
    </location>
</feature>
<name>A0A2G5B528_COERN</name>
<dbReference type="Proteomes" id="UP000242474">
    <property type="component" value="Unassembled WGS sequence"/>
</dbReference>
<keyword evidence="1" id="KW-0812">Transmembrane</keyword>
<keyword evidence="1" id="KW-1133">Transmembrane helix</keyword>
<organism evidence="2 3">
    <name type="scientific">Coemansia reversa (strain ATCC 12441 / NRRL 1564)</name>
    <dbReference type="NCBI Taxonomy" id="763665"/>
    <lineage>
        <taxon>Eukaryota</taxon>
        <taxon>Fungi</taxon>
        <taxon>Fungi incertae sedis</taxon>
        <taxon>Zoopagomycota</taxon>
        <taxon>Kickxellomycotina</taxon>
        <taxon>Kickxellomycetes</taxon>
        <taxon>Kickxellales</taxon>
        <taxon>Kickxellaceae</taxon>
        <taxon>Coemansia</taxon>
    </lineage>
</organism>
<dbReference type="AlphaFoldDB" id="A0A2G5B528"/>
<reference evidence="2 3" key="1">
    <citation type="journal article" date="2015" name="Genome Biol. Evol.">
        <title>Phylogenomic analyses indicate that early fungi evolved digesting cell walls of algal ancestors of land plants.</title>
        <authorList>
            <person name="Chang Y."/>
            <person name="Wang S."/>
            <person name="Sekimoto S."/>
            <person name="Aerts A.L."/>
            <person name="Choi C."/>
            <person name="Clum A."/>
            <person name="LaButti K.M."/>
            <person name="Lindquist E.A."/>
            <person name="Yee Ngan C."/>
            <person name="Ohm R.A."/>
            <person name="Salamov A.A."/>
            <person name="Grigoriev I.V."/>
            <person name="Spatafora J.W."/>
            <person name="Berbee M.L."/>
        </authorList>
    </citation>
    <scope>NUCLEOTIDE SEQUENCE [LARGE SCALE GENOMIC DNA]</scope>
    <source>
        <strain evidence="2 3">NRRL 1564</strain>
    </source>
</reference>
<proteinExistence type="predicted"/>